<protein>
    <recommendedName>
        <fullName evidence="2">Stress-response A/B barrel domain-containing protein</fullName>
    </recommendedName>
</protein>
<dbReference type="AlphaFoldDB" id="A0A176VXP8"/>
<dbReference type="SMART" id="SM00886">
    <property type="entry name" value="Dabb"/>
    <property type="match status" value="2"/>
</dbReference>
<dbReference type="SUPFAM" id="SSF54909">
    <property type="entry name" value="Dimeric alpha+beta barrel"/>
    <property type="match status" value="2"/>
</dbReference>
<dbReference type="InterPro" id="IPR011008">
    <property type="entry name" value="Dimeric_a/b-barrel"/>
</dbReference>
<comment type="caution">
    <text evidence="3">The sequence shown here is derived from an EMBL/GenBank/DDBJ whole genome shotgun (WGS) entry which is preliminary data.</text>
</comment>
<sequence>MIVEHLVFFKLKDGYTQEQENDMYKGLWSFKDRYNSIMSMSLGRTMIRNVDGVTHVLYMRFPTKEALTEYLNDRYRLEISYKYIVPVFNGELVCDFEAEMESDLASLYREGENFEHGLEHVELFKVKEDTPASQIEEILSAFAELPKKAGTRIAQLTAGINYTAGQKYTFGLVARLPSVEALGAMLEDRAYQEVLEQCYPILEDHLQAAYPVDDSLSRVDEPYSNCRVLTPTASQAITAAQHR</sequence>
<dbReference type="Gene3D" id="3.30.70.100">
    <property type="match status" value="2"/>
</dbReference>
<accession>A0A176VXP8</accession>
<dbReference type="EMBL" id="LVLJ01002458">
    <property type="protein sequence ID" value="OAE24925.1"/>
    <property type="molecule type" value="Genomic_DNA"/>
</dbReference>
<proteinExistence type="predicted"/>
<feature type="domain" description="Stress-response A/B barrel" evidence="2">
    <location>
        <begin position="118"/>
        <end position="210"/>
    </location>
</feature>
<keyword evidence="4" id="KW-1185">Reference proteome</keyword>
<dbReference type="Proteomes" id="UP000077202">
    <property type="component" value="Unassembled WGS sequence"/>
</dbReference>
<dbReference type="PANTHER" id="PTHR33178:SF5">
    <property type="entry name" value="EXPRESSED PROTEIN"/>
    <property type="match status" value="1"/>
</dbReference>
<gene>
    <name evidence="3" type="ORF">AXG93_2931s1700</name>
</gene>
<evidence type="ECO:0000313" key="4">
    <source>
        <dbReference type="Proteomes" id="UP000077202"/>
    </source>
</evidence>
<organism evidence="3 4">
    <name type="scientific">Marchantia polymorpha subsp. ruderalis</name>
    <dbReference type="NCBI Taxonomy" id="1480154"/>
    <lineage>
        <taxon>Eukaryota</taxon>
        <taxon>Viridiplantae</taxon>
        <taxon>Streptophyta</taxon>
        <taxon>Embryophyta</taxon>
        <taxon>Marchantiophyta</taxon>
        <taxon>Marchantiopsida</taxon>
        <taxon>Marchantiidae</taxon>
        <taxon>Marchantiales</taxon>
        <taxon>Marchantiaceae</taxon>
        <taxon>Marchantia</taxon>
    </lineage>
</organism>
<dbReference type="InterPro" id="IPR013097">
    <property type="entry name" value="Dabb"/>
</dbReference>
<dbReference type="PANTHER" id="PTHR33178">
    <property type="match status" value="1"/>
</dbReference>
<dbReference type="PROSITE" id="PS51502">
    <property type="entry name" value="S_R_A_B_BARREL"/>
    <property type="match status" value="2"/>
</dbReference>
<evidence type="ECO:0000313" key="3">
    <source>
        <dbReference type="EMBL" id="OAE24925.1"/>
    </source>
</evidence>
<evidence type="ECO:0000259" key="2">
    <source>
        <dbReference type="PROSITE" id="PS51502"/>
    </source>
</evidence>
<dbReference type="InterPro" id="IPR044662">
    <property type="entry name" value="HS1/DABB1-like"/>
</dbReference>
<name>A0A176VXP8_MARPO</name>
<comment type="subunit">
    <text evidence="1">Homodimer.</text>
</comment>
<dbReference type="Pfam" id="PF07876">
    <property type="entry name" value="Dabb"/>
    <property type="match status" value="2"/>
</dbReference>
<feature type="domain" description="Stress-response A/B barrel" evidence="2">
    <location>
        <begin position="3"/>
        <end position="96"/>
    </location>
</feature>
<reference evidence="3" key="1">
    <citation type="submission" date="2016-03" db="EMBL/GenBank/DDBJ databases">
        <title>Mechanisms controlling the formation of the plant cell surface in tip-growing cells are functionally conserved among land plants.</title>
        <authorList>
            <person name="Honkanen S."/>
            <person name="Jones V.A."/>
            <person name="Morieri G."/>
            <person name="Champion C."/>
            <person name="Hetherington A.J."/>
            <person name="Kelly S."/>
            <person name="Saint-Marcoux D."/>
            <person name="Proust H."/>
            <person name="Prescott H."/>
            <person name="Dolan L."/>
        </authorList>
    </citation>
    <scope>NUCLEOTIDE SEQUENCE [LARGE SCALE GENOMIC DNA]</scope>
    <source>
        <tissue evidence="3">Whole gametophyte</tissue>
    </source>
</reference>
<evidence type="ECO:0000256" key="1">
    <source>
        <dbReference type="ARBA" id="ARBA00011738"/>
    </source>
</evidence>